<dbReference type="HOGENOM" id="CLU_1885240_0_0_1"/>
<gene>
    <name evidence="2" type="ORF">M378DRAFT_288707</name>
</gene>
<organism evidence="2 3">
    <name type="scientific">Amanita muscaria (strain Koide BX008)</name>
    <dbReference type="NCBI Taxonomy" id="946122"/>
    <lineage>
        <taxon>Eukaryota</taxon>
        <taxon>Fungi</taxon>
        <taxon>Dikarya</taxon>
        <taxon>Basidiomycota</taxon>
        <taxon>Agaricomycotina</taxon>
        <taxon>Agaricomycetes</taxon>
        <taxon>Agaricomycetidae</taxon>
        <taxon>Agaricales</taxon>
        <taxon>Pluteineae</taxon>
        <taxon>Amanitaceae</taxon>
        <taxon>Amanita</taxon>
    </lineage>
</organism>
<dbReference type="STRING" id="946122.A0A0C2WQ76"/>
<evidence type="ECO:0000313" key="3">
    <source>
        <dbReference type="Proteomes" id="UP000054549"/>
    </source>
</evidence>
<dbReference type="EMBL" id="KN818327">
    <property type="protein sequence ID" value="KIL58866.1"/>
    <property type="molecule type" value="Genomic_DNA"/>
</dbReference>
<dbReference type="Proteomes" id="UP000054549">
    <property type="component" value="Unassembled WGS sequence"/>
</dbReference>
<evidence type="ECO:0000256" key="1">
    <source>
        <dbReference type="SAM" id="MobiDB-lite"/>
    </source>
</evidence>
<sequence>MSTFNPFRANPLSPTSTGASVNTVTSYNPPPSFHSVAGDDETTVFFDVDELPVISEEAEGEGSELSRAGTVMSTGTVREESVIDLEHSLPPTPTLSPTTPEIRIQVEEPALSPLPLSPRNTGFGTRDGAADVSST</sequence>
<protein>
    <submittedName>
        <fullName evidence="2">Uncharacterized protein</fullName>
    </submittedName>
</protein>
<proteinExistence type="predicted"/>
<evidence type="ECO:0000313" key="2">
    <source>
        <dbReference type="EMBL" id="KIL58866.1"/>
    </source>
</evidence>
<keyword evidence="3" id="KW-1185">Reference proteome</keyword>
<feature type="region of interest" description="Disordered" evidence="1">
    <location>
        <begin position="108"/>
        <end position="135"/>
    </location>
</feature>
<reference evidence="2 3" key="1">
    <citation type="submission" date="2014-04" db="EMBL/GenBank/DDBJ databases">
        <title>Evolutionary Origins and Diversification of the Mycorrhizal Mutualists.</title>
        <authorList>
            <consortium name="DOE Joint Genome Institute"/>
            <consortium name="Mycorrhizal Genomics Consortium"/>
            <person name="Kohler A."/>
            <person name="Kuo A."/>
            <person name="Nagy L.G."/>
            <person name="Floudas D."/>
            <person name="Copeland A."/>
            <person name="Barry K.W."/>
            <person name="Cichocki N."/>
            <person name="Veneault-Fourrey C."/>
            <person name="LaButti K."/>
            <person name="Lindquist E.A."/>
            <person name="Lipzen A."/>
            <person name="Lundell T."/>
            <person name="Morin E."/>
            <person name="Murat C."/>
            <person name="Riley R."/>
            <person name="Ohm R."/>
            <person name="Sun H."/>
            <person name="Tunlid A."/>
            <person name="Henrissat B."/>
            <person name="Grigoriev I.V."/>
            <person name="Hibbett D.S."/>
            <person name="Martin F."/>
        </authorList>
    </citation>
    <scope>NUCLEOTIDE SEQUENCE [LARGE SCALE GENOMIC DNA]</scope>
    <source>
        <strain evidence="2 3">Koide BX008</strain>
    </source>
</reference>
<feature type="compositionally biased region" description="Polar residues" evidence="1">
    <location>
        <begin position="12"/>
        <end position="27"/>
    </location>
</feature>
<dbReference type="InParanoid" id="A0A0C2WQ76"/>
<name>A0A0C2WQ76_AMAMK</name>
<accession>A0A0C2WQ76</accession>
<feature type="region of interest" description="Disordered" evidence="1">
    <location>
        <begin position="1"/>
        <end position="41"/>
    </location>
</feature>
<dbReference type="AlphaFoldDB" id="A0A0C2WQ76"/>